<dbReference type="EMBL" id="KV419394">
    <property type="protein sequence ID" value="KZS99339.1"/>
    <property type="molecule type" value="Genomic_DNA"/>
</dbReference>
<proteinExistence type="predicted"/>
<dbReference type="Proteomes" id="UP000076722">
    <property type="component" value="Unassembled WGS sequence"/>
</dbReference>
<evidence type="ECO:0000256" key="3">
    <source>
        <dbReference type="ARBA" id="ARBA00023242"/>
    </source>
</evidence>
<evidence type="ECO:0000313" key="7">
    <source>
        <dbReference type="EMBL" id="KZS99339.1"/>
    </source>
</evidence>
<evidence type="ECO:0000256" key="5">
    <source>
        <dbReference type="SAM" id="MobiDB-lite"/>
    </source>
</evidence>
<evidence type="ECO:0000256" key="2">
    <source>
        <dbReference type="ARBA" id="ARBA00022763"/>
    </source>
</evidence>
<name>A0A165AND0_9AGAM</name>
<accession>A0A165AND0</accession>
<evidence type="ECO:0000256" key="1">
    <source>
        <dbReference type="ARBA" id="ARBA00004123"/>
    </source>
</evidence>
<dbReference type="GO" id="GO:0006281">
    <property type="term" value="P:DNA repair"/>
    <property type="evidence" value="ECO:0007669"/>
    <property type="project" value="InterPro"/>
</dbReference>
<keyword evidence="3" id="KW-0539">Nucleus</keyword>
<keyword evidence="2" id="KW-0227">DNA damage</keyword>
<comment type="subcellular location">
    <subcellularLocation>
        <location evidence="1">Nucleus</location>
    </subcellularLocation>
</comment>
<dbReference type="GO" id="GO:0005634">
    <property type="term" value="C:nucleus"/>
    <property type="evidence" value="ECO:0007669"/>
    <property type="project" value="UniProtKB-SubCell"/>
</dbReference>
<dbReference type="AlphaFoldDB" id="A0A165AND0"/>
<dbReference type="Pfam" id="PF08573">
    <property type="entry name" value="SAE2"/>
    <property type="match status" value="1"/>
</dbReference>
<organism evidence="7 8">
    <name type="scientific">Sistotremastrum niveocremeum HHB9708</name>
    <dbReference type="NCBI Taxonomy" id="1314777"/>
    <lineage>
        <taxon>Eukaryota</taxon>
        <taxon>Fungi</taxon>
        <taxon>Dikarya</taxon>
        <taxon>Basidiomycota</taxon>
        <taxon>Agaricomycotina</taxon>
        <taxon>Agaricomycetes</taxon>
        <taxon>Sistotremastrales</taxon>
        <taxon>Sistotremastraceae</taxon>
        <taxon>Sertulicium</taxon>
        <taxon>Sertulicium niveocremeum</taxon>
    </lineage>
</organism>
<feature type="coiled-coil region" evidence="4">
    <location>
        <begin position="62"/>
        <end position="89"/>
    </location>
</feature>
<reference evidence="7 8" key="1">
    <citation type="journal article" date="2016" name="Mol. Biol. Evol.">
        <title>Comparative Genomics of Early-Diverging Mushroom-Forming Fungi Provides Insights into the Origins of Lignocellulose Decay Capabilities.</title>
        <authorList>
            <person name="Nagy L.G."/>
            <person name="Riley R."/>
            <person name="Tritt A."/>
            <person name="Adam C."/>
            <person name="Daum C."/>
            <person name="Floudas D."/>
            <person name="Sun H."/>
            <person name="Yadav J.S."/>
            <person name="Pangilinan J."/>
            <person name="Larsson K.H."/>
            <person name="Matsuura K."/>
            <person name="Barry K."/>
            <person name="Labutti K."/>
            <person name="Kuo R."/>
            <person name="Ohm R.A."/>
            <person name="Bhattacharya S.S."/>
            <person name="Shirouzu T."/>
            <person name="Yoshinaga Y."/>
            <person name="Martin F.M."/>
            <person name="Grigoriev I.V."/>
            <person name="Hibbett D.S."/>
        </authorList>
    </citation>
    <scope>NUCLEOTIDE SEQUENCE [LARGE SCALE GENOMIC DNA]</scope>
    <source>
        <strain evidence="7 8">HHB9708</strain>
    </source>
</reference>
<feature type="region of interest" description="Disordered" evidence="5">
    <location>
        <begin position="201"/>
        <end position="261"/>
    </location>
</feature>
<evidence type="ECO:0000259" key="6">
    <source>
        <dbReference type="Pfam" id="PF08573"/>
    </source>
</evidence>
<keyword evidence="8" id="KW-1185">Reference proteome</keyword>
<keyword evidence="4" id="KW-0175">Coiled coil</keyword>
<dbReference type="OrthoDB" id="5801062at2759"/>
<feature type="compositionally biased region" description="Polar residues" evidence="5">
    <location>
        <begin position="361"/>
        <end position="370"/>
    </location>
</feature>
<protein>
    <recommendedName>
        <fullName evidence="6">DNA endonuclease activator Ctp1 C-terminal domain-containing protein</fullName>
    </recommendedName>
</protein>
<evidence type="ECO:0000313" key="8">
    <source>
        <dbReference type="Proteomes" id="UP000076722"/>
    </source>
</evidence>
<dbReference type="InterPro" id="IPR013882">
    <property type="entry name" value="Ctp1_C"/>
</dbReference>
<sequence length="432" mass="49148">MTGKEWDQDLVKQCLLNILHPNSCPNLQDSPLDHVPPIEFPNDSEHYSQSILDLAHQVRVCYEQLKNQMENSRQQNERLQEELRRRSTMGYTCLQSKDVSDVDAVLPSQALCPHANELRSCQIKLKSTEIKYEQLLSKKRDISRRWRKDIEKWKRFKHWISELNGDLPQISNALECSPLPIEQLEQPENIILQNSYQTSHRTPFSSLDNRGYQDTEEGNNETVEYRSQVCCSPPRRSPHGNNAGAERVFEPSGDPNSTSNSDIVIDQQRKRRADFSETLQKKRQLHRLLVSPVGLEDSIIQREAAPGGGSLDGDSWRDDSLEIAMMQGSSSVQTTTRPALVGSSRVTATVPLQPPRWKSPGKQTISSGYQKSERRLVGNGGQRGSYISREQTRAVTPPQFWNIGFPDTQQVKAINEQAAQMHAEKDLLIKRV</sequence>
<gene>
    <name evidence="7" type="ORF">SISNIDRAFT_448241</name>
</gene>
<evidence type="ECO:0000256" key="4">
    <source>
        <dbReference type="SAM" id="Coils"/>
    </source>
</evidence>
<feature type="domain" description="DNA endonuclease activator Ctp1 C-terminal" evidence="6">
    <location>
        <begin position="392"/>
        <end position="410"/>
    </location>
</feature>
<feature type="region of interest" description="Disordered" evidence="5">
    <location>
        <begin position="356"/>
        <end position="384"/>
    </location>
</feature>